<protein>
    <submittedName>
        <fullName evidence="6">Histidyl-tRNA synthetase</fullName>
        <ecNumber evidence="6">6.1.1.21</ecNumber>
    </submittedName>
</protein>
<evidence type="ECO:0000313" key="6">
    <source>
        <dbReference type="EMBL" id="GAD01455.1"/>
    </source>
</evidence>
<dbReference type="GO" id="GO:0004821">
    <property type="term" value="F:histidine-tRNA ligase activity"/>
    <property type="evidence" value="ECO:0007669"/>
    <property type="project" value="UniProtKB-EC"/>
</dbReference>
<keyword evidence="3" id="KW-0648">Protein biosynthesis</keyword>
<keyword evidence="2" id="KW-0547">Nucleotide-binding</keyword>
<dbReference type="InterPro" id="IPR004154">
    <property type="entry name" value="Anticodon-bd"/>
</dbReference>
<dbReference type="GO" id="GO:0006418">
    <property type="term" value="P:tRNA aminoacylation for protein translation"/>
    <property type="evidence" value="ECO:0007669"/>
    <property type="project" value="UniProtKB-ARBA"/>
</dbReference>
<evidence type="ECO:0000256" key="3">
    <source>
        <dbReference type="ARBA" id="ARBA00022917"/>
    </source>
</evidence>
<keyword evidence="7" id="KW-1185">Reference proteome</keyword>
<evidence type="ECO:0000313" key="7">
    <source>
        <dbReference type="Proteomes" id="UP000014461"/>
    </source>
</evidence>
<dbReference type="GO" id="GO:0005524">
    <property type="term" value="F:ATP binding"/>
    <property type="evidence" value="ECO:0007669"/>
    <property type="project" value="UniProtKB-KW"/>
</dbReference>
<comment type="caution">
    <text evidence="6">The sequence shown here is derived from an EMBL/GenBank/DDBJ whole genome shotgun (WGS) entry which is preliminary data.</text>
</comment>
<keyword evidence="2" id="KW-0067">ATP-binding</keyword>
<organism evidence="6 7">
    <name type="scientific">Agarivorans albus MKT 106</name>
    <dbReference type="NCBI Taxonomy" id="1331007"/>
    <lineage>
        <taxon>Bacteria</taxon>
        <taxon>Pseudomonadati</taxon>
        <taxon>Pseudomonadota</taxon>
        <taxon>Gammaproteobacteria</taxon>
        <taxon>Alteromonadales</taxon>
        <taxon>Alteromonadaceae</taxon>
        <taxon>Agarivorans</taxon>
    </lineage>
</organism>
<dbReference type="Pfam" id="PF03129">
    <property type="entry name" value="HGTP_anticodon"/>
    <property type="match status" value="1"/>
</dbReference>
<dbReference type="AlphaFoldDB" id="R9PJD2"/>
<evidence type="ECO:0000256" key="1">
    <source>
        <dbReference type="ARBA" id="ARBA00022598"/>
    </source>
</evidence>
<dbReference type="EMBL" id="BARX01000008">
    <property type="protein sequence ID" value="GAD01455.1"/>
    <property type="molecule type" value="Genomic_DNA"/>
</dbReference>
<dbReference type="Proteomes" id="UP000014461">
    <property type="component" value="Unassembled WGS sequence"/>
</dbReference>
<proteinExistence type="predicted"/>
<evidence type="ECO:0000259" key="5">
    <source>
        <dbReference type="Pfam" id="PF03129"/>
    </source>
</evidence>
<dbReference type="SUPFAM" id="SSF52954">
    <property type="entry name" value="Class II aaRS ABD-related"/>
    <property type="match status" value="1"/>
</dbReference>
<feature type="domain" description="Anticodon-binding" evidence="5">
    <location>
        <begin position="2"/>
        <end position="38"/>
    </location>
</feature>
<dbReference type="Gene3D" id="3.40.50.800">
    <property type="entry name" value="Anticodon-binding domain"/>
    <property type="match status" value="1"/>
</dbReference>
<keyword evidence="4 6" id="KW-0030">Aminoacyl-tRNA synthetase</keyword>
<dbReference type="EC" id="6.1.1.21" evidence="6"/>
<reference evidence="6" key="1">
    <citation type="journal article" date="2013" name="Genome Announc.">
        <title>Draft Genome Sequence of Agarivorans albus Strain MKT 106T, an Agarolytic Marine Bacterium.</title>
        <authorList>
            <person name="Yasuike M."/>
            <person name="Nakamura Y."/>
            <person name="Kai W."/>
            <person name="Fujiwara A."/>
            <person name="Fukui Y."/>
            <person name="Satomi M."/>
            <person name="Sano M."/>
        </authorList>
    </citation>
    <scope>NUCLEOTIDE SEQUENCE [LARGE SCALE GENOMIC DNA]</scope>
</reference>
<evidence type="ECO:0000256" key="2">
    <source>
        <dbReference type="ARBA" id="ARBA00022840"/>
    </source>
</evidence>
<accession>R9PJD2</accession>
<gene>
    <name evidence="6" type="ORF">AALB_1535</name>
</gene>
<name>R9PJD2_AGAAL</name>
<dbReference type="InterPro" id="IPR036621">
    <property type="entry name" value="Anticodon-bd_dom_sf"/>
</dbReference>
<dbReference type="STRING" id="1331007.AALB_1535"/>
<sequence length="43" mass="4815">MALIIGEDELANQQVTVKYLREDIQQQCIAQSELVALLNTVLV</sequence>
<keyword evidence="1 6" id="KW-0436">Ligase</keyword>
<evidence type="ECO:0000256" key="4">
    <source>
        <dbReference type="ARBA" id="ARBA00023146"/>
    </source>
</evidence>